<keyword evidence="3" id="KW-1185">Reference proteome</keyword>
<dbReference type="RefSeq" id="WP_173807297.1">
    <property type="nucleotide sequence ID" value="NZ_JABSNM010000025.1"/>
</dbReference>
<reference evidence="2 3" key="1">
    <citation type="submission" date="2020-05" db="EMBL/GenBank/DDBJ databases">
        <title>Genomic Encyclopedia of Type Strains, Phase IV (KMG-V): Genome sequencing to study the core and pangenomes of soil and plant-associated prokaryotes.</title>
        <authorList>
            <person name="Whitman W."/>
        </authorList>
    </citation>
    <scope>NUCLEOTIDE SEQUENCE [LARGE SCALE GENOMIC DNA]</scope>
    <source>
        <strain evidence="2 3">C29</strain>
    </source>
</reference>
<feature type="chain" id="PRO_5047505287" evidence="1">
    <location>
        <begin position="30"/>
        <end position="73"/>
    </location>
</feature>
<gene>
    <name evidence="2" type="ORF">HNQ01_004042</name>
</gene>
<sequence>MIKFQGSMKGLVLVAVATIASMASVAAHAQRVVPTAGGRGGTVQPRPPVRVAPPPPVVVVPPCKRGGPGITPC</sequence>
<evidence type="ECO:0000313" key="3">
    <source>
        <dbReference type="Proteomes" id="UP001516061"/>
    </source>
</evidence>
<dbReference type="Proteomes" id="UP001516061">
    <property type="component" value="Unassembled WGS sequence"/>
</dbReference>
<dbReference type="EMBL" id="JABSNM010000025">
    <property type="protein sequence ID" value="NRT58275.1"/>
    <property type="molecule type" value="Genomic_DNA"/>
</dbReference>
<accession>A0ABX2G7G8</accession>
<evidence type="ECO:0000256" key="1">
    <source>
        <dbReference type="SAM" id="SignalP"/>
    </source>
</evidence>
<feature type="signal peptide" evidence="1">
    <location>
        <begin position="1"/>
        <end position="29"/>
    </location>
</feature>
<keyword evidence="1" id="KW-0732">Signal</keyword>
<protein>
    <submittedName>
        <fullName evidence="2">Uncharacterized protein</fullName>
    </submittedName>
</protein>
<evidence type="ECO:0000313" key="2">
    <source>
        <dbReference type="EMBL" id="NRT58275.1"/>
    </source>
</evidence>
<comment type="caution">
    <text evidence="2">The sequence shown here is derived from an EMBL/GenBank/DDBJ whole genome shotgun (WGS) entry which is preliminary data.</text>
</comment>
<organism evidence="2 3">
    <name type="scientific">Sphaerotilus uruguayifluvii</name>
    <dbReference type="NCBI Taxonomy" id="2735897"/>
    <lineage>
        <taxon>Bacteria</taxon>
        <taxon>Pseudomonadati</taxon>
        <taxon>Pseudomonadota</taxon>
        <taxon>Betaproteobacteria</taxon>
        <taxon>Burkholderiales</taxon>
        <taxon>Sphaerotilaceae</taxon>
        <taxon>Sphaerotilus</taxon>
    </lineage>
</organism>
<proteinExistence type="predicted"/>
<name>A0ABX2G7G8_9BURK</name>